<accession>A0ABU5ZAS6</accession>
<keyword evidence="4" id="KW-1185">Reference proteome</keyword>
<evidence type="ECO:0000313" key="4">
    <source>
        <dbReference type="Proteomes" id="UP001311730"/>
    </source>
</evidence>
<organism evidence="3 4">
    <name type="scientific">Capnocytophaga gingivalis</name>
    <dbReference type="NCBI Taxonomy" id="1017"/>
    <lineage>
        <taxon>Bacteria</taxon>
        <taxon>Pseudomonadati</taxon>
        <taxon>Bacteroidota</taxon>
        <taxon>Flavobacteriia</taxon>
        <taxon>Flavobacteriales</taxon>
        <taxon>Flavobacteriaceae</taxon>
        <taxon>Capnocytophaga</taxon>
    </lineage>
</organism>
<dbReference type="Proteomes" id="UP001311730">
    <property type="component" value="Unassembled WGS sequence"/>
</dbReference>
<feature type="coiled-coil region" evidence="1">
    <location>
        <begin position="51"/>
        <end position="78"/>
    </location>
</feature>
<comment type="caution">
    <text evidence="3">The sequence shown here is derived from an EMBL/GenBank/DDBJ whole genome shotgun (WGS) entry which is preliminary data.</text>
</comment>
<evidence type="ECO:0000256" key="1">
    <source>
        <dbReference type="SAM" id="Coils"/>
    </source>
</evidence>
<dbReference type="RefSeq" id="WP_298827189.1">
    <property type="nucleotide sequence ID" value="NZ_JAYKBW010000015.1"/>
</dbReference>
<protein>
    <recommendedName>
        <fullName evidence="5">Cell wall anchor protein</fullName>
    </recommendedName>
</protein>
<proteinExistence type="predicted"/>
<keyword evidence="2" id="KW-0472">Membrane</keyword>
<feature type="transmembrane region" description="Helical" evidence="2">
    <location>
        <begin position="6"/>
        <end position="23"/>
    </location>
</feature>
<sequence length="84" mass="9826">MMLESILTLLSTLVGGGVLGMLFERKKRKVETDAIEAEVVDRIQIIYKKFLEDYNQKITDLLNENEKLKEKIKKLEERINELSK</sequence>
<dbReference type="EMBL" id="JAYKBW010000015">
    <property type="protein sequence ID" value="MEB3076069.1"/>
    <property type="molecule type" value="Genomic_DNA"/>
</dbReference>
<keyword evidence="2" id="KW-1133">Transmembrane helix</keyword>
<evidence type="ECO:0000256" key="2">
    <source>
        <dbReference type="SAM" id="Phobius"/>
    </source>
</evidence>
<name>A0ABU5ZAS6_9FLAO</name>
<evidence type="ECO:0008006" key="5">
    <source>
        <dbReference type="Google" id="ProtNLM"/>
    </source>
</evidence>
<reference evidence="3 4" key="1">
    <citation type="submission" date="2023-12" db="EMBL/GenBank/DDBJ databases">
        <title>Genomic sequences of Capnocytophaga and Parvimonas strains.</title>
        <authorList>
            <person name="Watt R.M."/>
            <person name="Wang M."/>
            <person name="Yang T."/>
            <person name="Tong W.M."/>
        </authorList>
    </citation>
    <scope>NUCLEOTIDE SEQUENCE [LARGE SCALE GENOMIC DNA]</scope>
    <source>
        <strain evidence="3 4">CCUG 13096</strain>
    </source>
</reference>
<evidence type="ECO:0000313" key="3">
    <source>
        <dbReference type="EMBL" id="MEB3076069.1"/>
    </source>
</evidence>
<gene>
    <name evidence="3" type="ORF">VJJ08_12290</name>
</gene>
<keyword evidence="1" id="KW-0175">Coiled coil</keyword>
<keyword evidence="2" id="KW-0812">Transmembrane</keyword>